<dbReference type="Proteomes" id="UP000231658">
    <property type="component" value="Unassembled WGS sequence"/>
</dbReference>
<dbReference type="OrthoDB" id="6293663at2"/>
<gene>
    <name evidence="1" type="ORF">MTBPR1_140024</name>
</gene>
<name>A0A1C3RF38_9PROT</name>
<proteinExistence type="predicted"/>
<dbReference type="RefSeq" id="WP_069186605.1">
    <property type="nucleotide sequence ID" value="NZ_FLYE01000006.1"/>
</dbReference>
<dbReference type="EMBL" id="FLYE01000006">
    <property type="protein sequence ID" value="SCA55906.1"/>
    <property type="molecule type" value="Genomic_DNA"/>
</dbReference>
<accession>A0A1C3RF38</accession>
<organism evidence="1 2">
    <name type="scientific">Candidatus Terasakiella magnetica</name>
    <dbReference type="NCBI Taxonomy" id="1867952"/>
    <lineage>
        <taxon>Bacteria</taxon>
        <taxon>Pseudomonadati</taxon>
        <taxon>Pseudomonadota</taxon>
        <taxon>Alphaproteobacteria</taxon>
        <taxon>Rhodospirillales</taxon>
        <taxon>Terasakiellaceae</taxon>
        <taxon>Terasakiella</taxon>
    </lineage>
</organism>
<reference evidence="1 2" key="1">
    <citation type="submission" date="2016-07" db="EMBL/GenBank/DDBJ databases">
        <authorList>
            <person name="Lefevre C.T."/>
        </authorList>
    </citation>
    <scope>NUCLEOTIDE SEQUENCE [LARGE SCALE GENOMIC DNA]</scope>
    <source>
        <strain evidence="1">PR1</strain>
    </source>
</reference>
<dbReference type="AlphaFoldDB" id="A0A1C3RF38"/>
<protein>
    <submittedName>
        <fullName evidence="1">Uncharacterized protein</fullName>
    </submittedName>
</protein>
<sequence>MSKFDANQMIAHLQDKWGDNTCQMCGSKKWNVSDTIYELNEYHGGNDGQVLPVVPVACGNCGITVFVNAFVSGVL</sequence>
<evidence type="ECO:0000313" key="1">
    <source>
        <dbReference type="EMBL" id="SCA55906.1"/>
    </source>
</evidence>
<evidence type="ECO:0000313" key="2">
    <source>
        <dbReference type="Proteomes" id="UP000231658"/>
    </source>
</evidence>
<keyword evidence="2" id="KW-1185">Reference proteome</keyword>